<comment type="subcellular location">
    <subcellularLocation>
        <location evidence="1">Cell inner membrane</location>
        <topology evidence="1">Multi-pass membrane protein</topology>
    </subcellularLocation>
</comment>
<keyword evidence="4" id="KW-0997">Cell inner membrane</keyword>
<evidence type="ECO:0000256" key="5">
    <source>
        <dbReference type="ARBA" id="ARBA00022692"/>
    </source>
</evidence>
<feature type="transmembrane region" description="Helical" evidence="9">
    <location>
        <begin position="54"/>
        <end position="74"/>
    </location>
</feature>
<dbReference type="PANTHER" id="PTHR30574">
    <property type="entry name" value="INNER MEMBRANE PROTEIN YEDE"/>
    <property type="match status" value="1"/>
</dbReference>
<evidence type="ECO:0000256" key="1">
    <source>
        <dbReference type="ARBA" id="ARBA00004429"/>
    </source>
</evidence>
<evidence type="ECO:0000256" key="4">
    <source>
        <dbReference type="ARBA" id="ARBA00022519"/>
    </source>
</evidence>
<dbReference type="OrthoDB" id="9794165at2"/>
<reference evidence="10 11" key="1">
    <citation type="submission" date="2019-01" db="EMBL/GenBank/DDBJ databases">
        <authorList>
            <person name="Chen W.-M."/>
        </authorList>
    </citation>
    <scope>NUCLEOTIDE SEQUENCE [LARGE SCALE GENOMIC DNA]</scope>
    <source>
        <strain evidence="10 11">KYPY4</strain>
    </source>
</reference>
<dbReference type="RefSeq" id="WP_128227770.1">
    <property type="nucleotide sequence ID" value="NZ_SACR01000002.1"/>
</dbReference>
<dbReference type="GO" id="GO:0005886">
    <property type="term" value="C:plasma membrane"/>
    <property type="evidence" value="ECO:0007669"/>
    <property type="project" value="UniProtKB-SubCell"/>
</dbReference>
<dbReference type="InterPro" id="IPR007272">
    <property type="entry name" value="Sulf_transp_TsuA/YedE"/>
</dbReference>
<dbReference type="Proteomes" id="UP000285575">
    <property type="component" value="Unassembled WGS sequence"/>
</dbReference>
<evidence type="ECO:0000313" key="10">
    <source>
        <dbReference type="EMBL" id="RVU47306.1"/>
    </source>
</evidence>
<organism evidence="10 11">
    <name type="scientific">Rubrivivax rivuli</name>
    <dbReference type="NCBI Taxonomy" id="1862385"/>
    <lineage>
        <taxon>Bacteria</taxon>
        <taxon>Pseudomonadati</taxon>
        <taxon>Pseudomonadota</taxon>
        <taxon>Betaproteobacteria</taxon>
        <taxon>Burkholderiales</taxon>
        <taxon>Sphaerotilaceae</taxon>
        <taxon>Rubrivivax</taxon>
    </lineage>
</organism>
<evidence type="ECO:0000256" key="6">
    <source>
        <dbReference type="ARBA" id="ARBA00022989"/>
    </source>
</evidence>
<feature type="transmembrane region" description="Helical" evidence="9">
    <location>
        <begin position="6"/>
        <end position="27"/>
    </location>
</feature>
<keyword evidence="6 9" id="KW-1133">Transmembrane helix</keyword>
<evidence type="ECO:0000256" key="3">
    <source>
        <dbReference type="ARBA" id="ARBA00022475"/>
    </source>
</evidence>
<keyword evidence="5 9" id="KW-0812">Transmembrane</keyword>
<sequence length="371" mass="38425">MDTVDIPGLTTQVLWASFALSVIFGAVAQRTRFCTMGAIADVVNMGDWERARMWVLAVAVAVLGFNGMVAAGWVQASGSIYAAPRVLWLSALLGGALFGFGMVLASGCGSKNLLRLGSGNLKALVVLLVLGLASYATLRGITGVLRVNTVDKVHFELATGQDLPSIAAAAFGLPTATAALALGAALALVLLVWVLSKPEGRSGEVLAGGLGVGAVIVAVWWVSGRLGYVPEDPNTLEPAFLGTNSRRMESLSMVAPVAYTLDWLLFFSDTSRTLTLGILSVVGLALGAFIVSMLDRSFRWEGFGGIEDLGNHLAGALLMGVGGVLAMGCTVGQGLSGVSTLSLGSFIALAGIVAGAVAALRYQAWRIERMH</sequence>
<evidence type="ECO:0000313" key="11">
    <source>
        <dbReference type="Proteomes" id="UP000285575"/>
    </source>
</evidence>
<feature type="transmembrane region" description="Helical" evidence="9">
    <location>
        <begin position="274"/>
        <end position="294"/>
    </location>
</feature>
<gene>
    <name evidence="10" type="ORF">EOE66_06035</name>
</gene>
<dbReference type="PANTHER" id="PTHR30574:SF1">
    <property type="entry name" value="SULPHUR TRANSPORT DOMAIN-CONTAINING PROTEIN"/>
    <property type="match status" value="1"/>
</dbReference>
<feature type="transmembrane region" description="Helical" evidence="9">
    <location>
        <begin position="205"/>
        <end position="223"/>
    </location>
</feature>
<dbReference type="AlphaFoldDB" id="A0A437RKJ4"/>
<keyword evidence="3" id="KW-1003">Cell membrane</keyword>
<evidence type="ECO:0000256" key="7">
    <source>
        <dbReference type="ARBA" id="ARBA00023136"/>
    </source>
</evidence>
<feature type="transmembrane region" description="Helical" evidence="9">
    <location>
        <begin position="121"/>
        <end position="145"/>
    </location>
</feature>
<feature type="transmembrane region" description="Helical" evidence="9">
    <location>
        <begin position="315"/>
        <end position="335"/>
    </location>
</feature>
<feature type="transmembrane region" description="Helical" evidence="9">
    <location>
        <begin position="341"/>
        <end position="362"/>
    </location>
</feature>
<dbReference type="Pfam" id="PF04143">
    <property type="entry name" value="Sulf_transp"/>
    <property type="match status" value="1"/>
</dbReference>
<keyword evidence="2" id="KW-0813">Transport</keyword>
<proteinExistence type="inferred from homology"/>
<name>A0A437RKJ4_9BURK</name>
<feature type="transmembrane region" description="Helical" evidence="9">
    <location>
        <begin position="165"/>
        <end position="193"/>
    </location>
</feature>
<keyword evidence="11" id="KW-1185">Reference proteome</keyword>
<protein>
    <submittedName>
        <fullName evidence="10">YeeE/YedE family protein</fullName>
    </submittedName>
</protein>
<keyword evidence="7 9" id="KW-0472">Membrane</keyword>
<evidence type="ECO:0000256" key="8">
    <source>
        <dbReference type="ARBA" id="ARBA00035655"/>
    </source>
</evidence>
<comment type="similarity">
    <text evidence="8">Belongs to the TsuA/YedE (TC 9.B.102) family.</text>
</comment>
<evidence type="ECO:0000256" key="9">
    <source>
        <dbReference type="SAM" id="Phobius"/>
    </source>
</evidence>
<accession>A0A437RKJ4</accession>
<dbReference type="EMBL" id="SACR01000002">
    <property type="protein sequence ID" value="RVU47306.1"/>
    <property type="molecule type" value="Genomic_DNA"/>
</dbReference>
<evidence type="ECO:0000256" key="2">
    <source>
        <dbReference type="ARBA" id="ARBA00022448"/>
    </source>
</evidence>
<feature type="transmembrane region" description="Helical" evidence="9">
    <location>
        <begin position="86"/>
        <end position="109"/>
    </location>
</feature>
<comment type="caution">
    <text evidence="10">The sequence shown here is derived from an EMBL/GenBank/DDBJ whole genome shotgun (WGS) entry which is preliminary data.</text>
</comment>